<dbReference type="STRING" id="1798665.A2942_04345"/>
<protein>
    <recommendedName>
        <fullName evidence="2">Transglycosylase SLT domain-containing protein</fullName>
    </recommendedName>
</protein>
<dbReference type="SUPFAM" id="SSF53955">
    <property type="entry name" value="Lysozyme-like"/>
    <property type="match status" value="1"/>
</dbReference>
<dbReference type="GO" id="GO:0008933">
    <property type="term" value="F:peptidoglycan lytic transglycosylase activity"/>
    <property type="evidence" value="ECO:0007669"/>
    <property type="project" value="InterPro"/>
</dbReference>
<reference evidence="3 4" key="1">
    <citation type="journal article" date="2016" name="Nat. Commun.">
        <title>Thousands of microbial genomes shed light on interconnected biogeochemical processes in an aquifer system.</title>
        <authorList>
            <person name="Anantharaman K."/>
            <person name="Brown C.T."/>
            <person name="Hug L.A."/>
            <person name="Sharon I."/>
            <person name="Castelle C.J."/>
            <person name="Probst A.J."/>
            <person name="Thomas B.C."/>
            <person name="Singh A."/>
            <person name="Wilkins M.J."/>
            <person name="Karaoz U."/>
            <person name="Brodie E.L."/>
            <person name="Williams K.H."/>
            <person name="Hubbard S.S."/>
            <person name="Banfield J.F."/>
        </authorList>
    </citation>
    <scope>NUCLEOTIDE SEQUENCE [LARGE SCALE GENOMIC DNA]</scope>
</reference>
<dbReference type="PANTHER" id="PTHR37423">
    <property type="entry name" value="SOLUBLE LYTIC MUREIN TRANSGLYCOSYLASE-RELATED"/>
    <property type="match status" value="1"/>
</dbReference>
<dbReference type="Gene3D" id="1.10.530.10">
    <property type="match status" value="1"/>
</dbReference>
<evidence type="ECO:0000313" key="3">
    <source>
        <dbReference type="EMBL" id="OGZ11449.1"/>
    </source>
</evidence>
<dbReference type="InterPro" id="IPR000189">
    <property type="entry name" value="Transglyc_AS"/>
</dbReference>
<evidence type="ECO:0000259" key="2">
    <source>
        <dbReference type="Pfam" id="PF01464"/>
    </source>
</evidence>
<comment type="similarity">
    <text evidence="1">Belongs to the transglycosylase Slt family.</text>
</comment>
<accession>A0A1G2DCT2</accession>
<dbReference type="InterPro" id="IPR023346">
    <property type="entry name" value="Lysozyme-like_dom_sf"/>
</dbReference>
<sequence length="238" mass="26553">MMKSHNEAHRQSKTSRTYIIVLGTLLFLGVCIPGTLFAATAHLEENAPQFINKTQDMYGAMVASAALLHDVDPKLILAVIIVESEGNPNVVSYRGAQGLMQLMPGTARAMGVKNAKEPRQNILAGTKYLKLLENTYGFDSFAEMLVAYNMGPSGAKRWLARNAPEDYHYVKNVMYIYGVLDEKEKEDARLAQNSVKRFVGQDIFSGLQPLVNRPRVLSMLDLPMTMLTVRDDEIKLEN</sequence>
<dbReference type="AlphaFoldDB" id="A0A1G2DCT2"/>
<dbReference type="PANTHER" id="PTHR37423:SF2">
    <property type="entry name" value="MEMBRANE-BOUND LYTIC MUREIN TRANSGLYCOSYLASE C"/>
    <property type="match status" value="1"/>
</dbReference>
<proteinExistence type="inferred from homology"/>
<gene>
    <name evidence="3" type="ORF">A2942_04345</name>
</gene>
<comment type="caution">
    <text evidence="3">The sequence shown here is derived from an EMBL/GenBank/DDBJ whole genome shotgun (WGS) entry which is preliminary data.</text>
</comment>
<evidence type="ECO:0000256" key="1">
    <source>
        <dbReference type="ARBA" id="ARBA00007734"/>
    </source>
</evidence>
<dbReference type="InterPro" id="IPR008258">
    <property type="entry name" value="Transglycosylase_SLT_dom_1"/>
</dbReference>
<feature type="domain" description="Transglycosylase SLT" evidence="2">
    <location>
        <begin position="64"/>
        <end position="164"/>
    </location>
</feature>
<dbReference type="GO" id="GO:0016020">
    <property type="term" value="C:membrane"/>
    <property type="evidence" value="ECO:0007669"/>
    <property type="project" value="InterPro"/>
</dbReference>
<dbReference type="EMBL" id="MHLP01000037">
    <property type="protein sequence ID" value="OGZ11449.1"/>
    <property type="molecule type" value="Genomic_DNA"/>
</dbReference>
<dbReference type="Proteomes" id="UP000178534">
    <property type="component" value="Unassembled WGS sequence"/>
</dbReference>
<dbReference type="PROSITE" id="PS00922">
    <property type="entry name" value="TRANSGLYCOSYLASE"/>
    <property type="match status" value="1"/>
</dbReference>
<organism evidence="3 4">
    <name type="scientific">Candidatus Lloydbacteria bacterium RIFCSPLOWO2_01_FULL_50_20</name>
    <dbReference type="NCBI Taxonomy" id="1798665"/>
    <lineage>
        <taxon>Bacteria</taxon>
        <taxon>Candidatus Lloydiibacteriota</taxon>
    </lineage>
</organism>
<dbReference type="GO" id="GO:0000270">
    <property type="term" value="P:peptidoglycan metabolic process"/>
    <property type="evidence" value="ECO:0007669"/>
    <property type="project" value="InterPro"/>
</dbReference>
<evidence type="ECO:0000313" key="4">
    <source>
        <dbReference type="Proteomes" id="UP000178534"/>
    </source>
</evidence>
<name>A0A1G2DCT2_9BACT</name>
<dbReference type="CDD" id="cd00254">
    <property type="entry name" value="LT-like"/>
    <property type="match status" value="1"/>
</dbReference>
<dbReference type="Pfam" id="PF01464">
    <property type="entry name" value="SLT"/>
    <property type="match status" value="1"/>
</dbReference>